<sequence length="211" mass="22510">MTPAEQEAIERIALTTAAPWEFALGGGRALLAHGVTERPSEGVDLFTVDDTAVRPAAEAVMDALADAGFSVWEVGDESDLFDDLADILIELAVIGDDGASTPVSLGVQPRSLPPVDLGAGPVTSVEDLAAIKVAAMVNRAEIRDFIDVAAFLQRFDRDRLLDLVNTVDPALTAEDYAACVRQLDGCRDERIRCYGADPVGVRAAFADWPRD</sequence>
<evidence type="ECO:0000313" key="1">
    <source>
        <dbReference type="EMBL" id="MFC4135340.1"/>
    </source>
</evidence>
<evidence type="ECO:0000313" key="2">
    <source>
        <dbReference type="Proteomes" id="UP001595816"/>
    </source>
</evidence>
<accession>A0ABV8LX53</accession>
<proteinExistence type="predicted"/>
<dbReference type="InterPro" id="IPR014942">
    <property type="entry name" value="AbiEii"/>
</dbReference>
<reference evidence="2" key="1">
    <citation type="journal article" date="2019" name="Int. J. Syst. Evol. Microbiol.">
        <title>The Global Catalogue of Microorganisms (GCM) 10K type strain sequencing project: providing services to taxonomists for standard genome sequencing and annotation.</title>
        <authorList>
            <consortium name="The Broad Institute Genomics Platform"/>
            <consortium name="The Broad Institute Genome Sequencing Center for Infectious Disease"/>
            <person name="Wu L."/>
            <person name="Ma J."/>
        </authorList>
    </citation>
    <scope>NUCLEOTIDE SEQUENCE [LARGE SCALE GENOMIC DNA]</scope>
    <source>
        <strain evidence="2">CGMCC 4.7289</strain>
    </source>
</reference>
<comment type="caution">
    <text evidence="1">The sequence shown here is derived from an EMBL/GenBank/DDBJ whole genome shotgun (WGS) entry which is preliminary data.</text>
</comment>
<protein>
    <submittedName>
        <fullName evidence="1">Nucleotidyl transferase AbiEii/AbiGii toxin family protein</fullName>
    </submittedName>
</protein>
<gene>
    <name evidence="1" type="ORF">ACFOZ4_32415</name>
</gene>
<dbReference type="EMBL" id="JBHSAY010000021">
    <property type="protein sequence ID" value="MFC4135340.1"/>
    <property type="molecule type" value="Genomic_DNA"/>
</dbReference>
<dbReference type="Pfam" id="PF08843">
    <property type="entry name" value="AbiEii"/>
    <property type="match status" value="1"/>
</dbReference>
<dbReference type="Proteomes" id="UP001595816">
    <property type="component" value="Unassembled WGS sequence"/>
</dbReference>
<keyword evidence="1" id="KW-0808">Transferase</keyword>
<dbReference type="GO" id="GO:0016740">
    <property type="term" value="F:transferase activity"/>
    <property type="evidence" value="ECO:0007669"/>
    <property type="project" value="UniProtKB-KW"/>
</dbReference>
<dbReference type="RefSeq" id="WP_253756512.1">
    <property type="nucleotide sequence ID" value="NZ_JAMZDZ010000001.1"/>
</dbReference>
<name>A0ABV8LX53_9ACTN</name>
<organism evidence="1 2">
    <name type="scientific">Hamadaea flava</name>
    <dbReference type="NCBI Taxonomy" id="1742688"/>
    <lineage>
        <taxon>Bacteria</taxon>
        <taxon>Bacillati</taxon>
        <taxon>Actinomycetota</taxon>
        <taxon>Actinomycetes</taxon>
        <taxon>Micromonosporales</taxon>
        <taxon>Micromonosporaceae</taxon>
        <taxon>Hamadaea</taxon>
    </lineage>
</organism>
<keyword evidence="2" id="KW-1185">Reference proteome</keyword>